<name>A0A645F0W2_9ZZZZ</name>
<feature type="region of interest" description="Disordered" evidence="1">
    <location>
        <begin position="1"/>
        <end position="21"/>
    </location>
</feature>
<evidence type="ECO:0000313" key="3">
    <source>
        <dbReference type="EMBL" id="MPN07935.1"/>
    </source>
</evidence>
<keyword evidence="2" id="KW-0812">Transmembrane</keyword>
<keyword evidence="2" id="KW-0472">Membrane</keyword>
<reference evidence="3" key="1">
    <citation type="submission" date="2019-08" db="EMBL/GenBank/DDBJ databases">
        <authorList>
            <person name="Kucharzyk K."/>
            <person name="Murdoch R.W."/>
            <person name="Higgins S."/>
            <person name="Loffler F."/>
        </authorList>
    </citation>
    <scope>NUCLEOTIDE SEQUENCE</scope>
</reference>
<evidence type="ECO:0000256" key="2">
    <source>
        <dbReference type="SAM" id="Phobius"/>
    </source>
</evidence>
<sequence length="157" mass="17452">MRTKVSTIAATSTNEMSTGSPTNSKILLSKLFAPRPLPSNAVIAASSIFSLACCFCALICFFSSFAASLSSFLVPLSPLASLLLKSLFRFSPIKRVLLFYKRQNTNYSSAAQHSGTLLPLCHHSKKRQLPINLYTRCNCLFIKIIRPVRQFHNHHMS</sequence>
<gene>
    <name evidence="3" type="ORF">SDC9_155208</name>
</gene>
<feature type="transmembrane region" description="Helical" evidence="2">
    <location>
        <begin position="72"/>
        <end position="88"/>
    </location>
</feature>
<comment type="caution">
    <text evidence="3">The sequence shown here is derived from an EMBL/GenBank/DDBJ whole genome shotgun (WGS) entry which is preliminary data.</text>
</comment>
<dbReference type="EMBL" id="VSSQ01053943">
    <property type="protein sequence ID" value="MPN07935.1"/>
    <property type="molecule type" value="Genomic_DNA"/>
</dbReference>
<proteinExistence type="predicted"/>
<dbReference type="AlphaFoldDB" id="A0A645F0W2"/>
<keyword evidence="2" id="KW-1133">Transmembrane helix</keyword>
<organism evidence="3">
    <name type="scientific">bioreactor metagenome</name>
    <dbReference type="NCBI Taxonomy" id="1076179"/>
    <lineage>
        <taxon>unclassified sequences</taxon>
        <taxon>metagenomes</taxon>
        <taxon>ecological metagenomes</taxon>
    </lineage>
</organism>
<evidence type="ECO:0000256" key="1">
    <source>
        <dbReference type="SAM" id="MobiDB-lite"/>
    </source>
</evidence>
<protein>
    <submittedName>
        <fullName evidence="3">Uncharacterized protein</fullName>
    </submittedName>
</protein>
<feature type="transmembrane region" description="Helical" evidence="2">
    <location>
        <begin position="41"/>
        <end position="66"/>
    </location>
</feature>
<accession>A0A645F0W2</accession>